<evidence type="ECO:0000313" key="4">
    <source>
        <dbReference type="EMBL" id="KAF6002468.1"/>
    </source>
</evidence>
<dbReference type="PANTHER" id="PTHR21027">
    <property type="entry name" value="TRNA-SPLICING ENDONUCLEASE SUBUNIT SEN54"/>
    <property type="match status" value="1"/>
</dbReference>
<comment type="caution">
    <text evidence="4">The sequence shown here is derived from an EMBL/GenBank/DDBJ whole genome shotgun (WGS) entry which is preliminary data.</text>
</comment>
<keyword evidence="2" id="KW-0819">tRNA processing</keyword>
<dbReference type="Pfam" id="PF12928">
    <property type="entry name" value="tRNA_int_end_N2"/>
    <property type="match status" value="1"/>
</dbReference>
<sequence>MGKRGQDAGEHSVPWWQFKRGLPRRGVKGEAQTPLETAALSTSQRKRLNRRRHDLFRFAGAPKTVSTKHLAVLEWVPENHMARVLQPRGKIFQSLGILRGPEQWLYPEEAAFLVDRSSADLLIEGIAASVERCFSLMLHEHIPMEDYYAYAYLRRLGYHVRRSLGEPLSAWLPTRQSPSFEHEPFSFRYDVWAPGNFKRSMPGIPLFRAIIIPFDGPVWTAAKMRRLALAAAPSSARIIACRKKHCDDL</sequence>
<comment type="similarity">
    <text evidence="1">Belongs to the SEN54 family.</text>
</comment>
<evidence type="ECO:0000259" key="3">
    <source>
        <dbReference type="Pfam" id="PF12928"/>
    </source>
</evidence>
<organism evidence="4 5">
    <name type="scientific">Cyanidiococcus yangmingshanensis</name>
    <dbReference type="NCBI Taxonomy" id="2690220"/>
    <lineage>
        <taxon>Eukaryota</taxon>
        <taxon>Rhodophyta</taxon>
        <taxon>Bangiophyceae</taxon>
        <taxon>Cyanidiales</taxon>
        <taxon>Cyanidiaceae</taxon>
        <taxon>Cyanidiococcus</taxon>
    </lineage>
</organism>
<evidence type="ECO:0000256" key="1">
    <source>
        <dbReference type="ARBA" id="ARBA00005736"/>
    </source>
</evidence>
<evidence type="ECO:0000256" key="2">
    <source>
        <dbReference type="ARBA" id="ARBA00022694"/>
    </source>
</evidence>
<name>A0A7J7IHH5_9RHOD</name>
<dbReference type="OrthoDB" id="408683at2759"/>
<accession>A0A7J7IHH5</accession>
<proteinExistence type="inferred from homology"/>
<keyword evidence="5" id="KW-1185">Reference proteome</keyword>
<dbReference type="InterPro" id="IPR024337">
    <property type="entry name" value="tRNA_splic_suSen54"/>
</dbReference>
<gene>
    <name evidence="4" type="ORF">F1559_002808</name>
</gene>
<protein>
    <recommendedName>
        <fullName evidence="3">tRNA-splicing endonuclease subunit Sen54 N-terminal domain-containing protein</fullName>
    </recommendedName>
</protein>
<dbReference type="EMBL" id="VWRR01000010">
    <property type="protein sequence ID" value="KAF6002468.1"/>
    <property type="molecule type" value="Genomic_DNA"/>
</dbReference>
<dbReference type="Proteomes" id="UP000530660">
    <property type="component" value="Unassembled WGS sequence"/>
</dbReference>
<feature type="domain" description="tRNA-splicing endonuclease subunit Sen54 N-terminal" evidence="3">
    <location>
        <begin position="62"/>
        <end position="121"/>
    </location>
</feature>
<dbReference type="InterPro" id="IPR024336">
    <property type="entry name" value="tRNA_splic_suSen54_N"/>
</dbReference>
<evidence type="ECO:0000313" key="5">
    <source>
        <dbReference type="Proteomes" id="UP000530660"/>
    </source>
</evidence>
<reference evidence="4 5" key="1">
    <citation type="journal article" date="2020" name="J. Phycol.">
        <title>Comparative genome analysis reveals Cyanidiococcus gen. nov., a new extremophilic red algal genus sister to Cyanidioschyzon (Cyanidioschyzonaceae, Rhodophyta).</title>
        <authorList>
            <person name="Liu S.-L."/>
            <person name="Chiang Y.-R."/>
            <person name="Yoon H.S."/>
            <person name="Fu H.-Y."/>
        </authorList>
    </citation>
    <scope>NUCLEOTIDE SEQUENCE [LARGE SCALE GENOMIC DNA]</scope>
    <source>
        <strain evidence="4 5">THAL066</strain>
    </source>
</reference>
<dbReference type="PANTHER" id="PTHR21027:SF1">
    <property type="entry name" value="TRNA-SPLICING ENDONUCLEASE SUBUNIT SEN54"/>
    <property type="match status" value="1"/>
</dbReference>
<dbReference type="GO" id="GO:0000214">
    <property type="term" value="C:tRNA-intron endonuclease complex"/>
    <property type="evidence" value="ECO:0007669"/>
    <property type="project" value="TreeGrafter"/>
</dbReference>
<dbReference type="GO" id="GO:0000379">
    <property type="term" value="P:tRNA-type intron splice site recognition and cleavage"/>
    <property type="evidence" value="ECO:0007669"/>
    <property type="project" value="TreeGrafter"/>
</dbReference>
<dbReference type="AlphaFoldDB" id="A0A7J7IHH5"/>